<accession>A0A8S5PZP1</accession>
<protein>
    <submittedName>
        <fullName evidence="1">Uncharacterized protein</fullName>
    </submittedName>
</protein>
<proteinExistence type="predicted"/>
<organism evidence="1">
    <name type="scientific">Siphoviridae sp. ctMOb8</name>
    <dbReference type="NCBI Taxonomy" id="2825460"/>
    <lineage>
        <taxon>Viruses</taxon>
        <taxon>Duplodnaviria</taxon>
        <taxon>Heunggongvirae</taxon>
        <taxon>Uroviricota</taxon>
        <taxon>Caudoviricetes</taxon>
    </lineage>
</organism>
<reference evidence="1" key="1">
    <citation type="journal article" date="2021" name="Proc. Natl. Acad. Sci. U.S.A.">
        <title>A Catalog of Tens of Thousands of Viruses from Human Metagenomes Reveals Hidden Associations with Chronic Diseases.</title>
        <authorList>
            <person name="Tisza M.J."/>
            <person name="Buck C.B."/>
        </authorList>
    </citation>
    <scope>NUCLEOTIDE SEQUENCE</scope>
    <source>
        <strain evidence="1">CtMOb8</strain>
    </source>
</reference>
<dbReference type="EMBL" id="BK015544">
    <property type="protein sequence ID" value="DAE12200.1"/>
    <property type="molecule type" value="Genomic_DNA"/>
</dbReference>
<evidence type="ECO:0000313" key="1">
    <source>
        <dbReference type="EMBL" id="DAE12200.1"/>
    </source>
</evidence>
<sequence length="46" mass="5206">MTNIQPLNVCAGGIAVTLNTRYERLCIEHLMSLAHFPRTGVMIEYK</sequence>
<name>A0A8S5PZP1_9CAUD</name>